<keyword evidence="2" id="KW-0597">Phosphoprotein</keyword>
<accession>A0A835YS31</accession>
<proteinExistence type="inferred from homology"/>
<dbReference type="Gene3D" id="2.120.10.30">
    <property type="entry name" value="TolB, C-terminal domain"/>
    <property type="match status" value="1"/>
</dbReference>
<protein>
    <recommendedName>
        <fullName evidence="5">Strictosidine synthase conserved region domain-containing protein</fullName>
    </recommendedName>
</protein>
<evidence type="ECO:0000313" key="6">
    <source>
        <dbReference type="EMBL" id="KAG5179032.1"/>
    </source>
</evidence>
<sequence>MGGQSLLLLAIAVAALGYMVGKRISKSPLEPFPWSQVPSPPSLHGALAPNEVLINAELLHVNETVGPEAFALGADGSIYTGLADGRVVMLNDRGEDLRTVFFVGGFLSSQCREAGAKTGLEECGKELRAECSAAARARNRGASEDTERRCGRPLGLQFVASNATLYVLDAYHGLFALDVSARHAARQLFDAASTVPEPAAGGARAHRDTRRPVRFLNDLALAPDGTFLITDSSWKHARFNNRLEILDAAPRGRLLRFDPADGSLKTLLCGLHFANGVVIRNGTTALIAESLRFRVLEVPLAALSADAGDASATAAALTRCSGAALPPHVRVLAANLPGFADNLEESAPGGGGGGGGAATLLIGVGTRAAKPFSLLHYMFWLPPAARSAVVALLGPVLMERLIPRYGLVLELNAQTGEVQASYHDPTGRVPFVSTALRHPTTGYLFLGSSQNPFLARVRAP</sequence>
<keyword evidence="4" id="KW-0732">Signal</keyword>
<organism evidence="6 7">
    <name type="scientific">Tribonema minus</name>
    <dbReference type="NCBI Taxonomy" id="303371"/>
    <lineage>
        <taxon>Eukaryota</taxon>
        <taxon>Sar</taxon>
        <taxon>Stramenopiles</taxon>
        <taxon>Ochrophyta</taxon>
        <taxon>PX clade</taxon>
        <taxon>Xanthophyceae</taxon>
        <taxon>Tribonematales</taxon>
        <taxon>Tribonemataceae</taxon>
        <taxon>Tribonema</taxon>
    </lineage>
</organism>
<dbReference type="PANTHER" id="PTHR10426:SF88">
    <property type="entry name" value="ADIPOCYTE PLASMA MEMBRANE-ASSOCIATED PROTEIN HEMOMUCIN-RELATED"/>
    <property type="match status" value="1"/>
</dbReference>
<name>A0A835YS31_9STRA</name>
<dbReference type="Proteomes" id="UP000664859">
    <property type="component" value="Unassembled WGS sequence"/>
</dbReference>
<gene>
    <name evidence="6" type="ORF">JKP88DRAFT_201232</name>
</gene>
<comment type="caution">
    <text evidence="6">The sequence shown here is derived from an EMBL/GenBank/DDBJ whole genome shotgun (WGS) entry which is preliminary data.</text>
</comment>
<dbReference type="Pfam" id="PF20067">
    <property type="entry name" value="SSL_N"/>
    <property type="match status" value="1"/>
</dbReference>
<dbReference type="SUPFAM" id="SSF63829">
    <property type="entry name" value="Calcium-dependent phosphotriesterase"/>
    <property type="match status" value="1"/>
</dbReference>
<dbReference type="EMBL" id="JAFCMP010000501">
    <property type="protein sequence ID" value="KAG5179032.1"/>
    <property type="molecule type" value="Genomic_DNA"/>
</dbReference>
<evidence type="ECO:0000259" key="5">
    <source>
        <dbReference type="Pfam" id="PF03088"/>
    </source>
</evidence>
<evidence type="ECO:0000313" key="7">
    <source>
        <dbReference type="Proteomes" id="UP000664859"/>
    </source>
</evidence>
<dbReference type="OrthoDB" id="5307922at2759"/>
<feature type="domain" description="Strictosidine synthase conserved region" evidence="5">
    <location>
        <begin position="217"/>
        <end position="290"/>
    </location>
</feature>
<dbReference type="InterPro" id="IPR011042">
    <property type="entry name" value="6-blade_b-propeller_TolB-like"/>
</dbReference>
<evidence type="ECO:0000256" key="3">
    <source>
        <dbReference type="ARBA" id="ARBA00023180"/>
    </source>
</evidence>
<feature type="chain" id="PRO_5032644651" description="Strictosidine synthase conserved region domain-containing protein" evidence="4">
    <location>
        <begin position="22"/>
        <end position="460"/>
    </location>
</feature>
<evidence type="ECO:0000256" key="1">
    <source>
        <dbReference type="ARBA" id="ARBA00009191"/>
    </source>
</evidence>
<comment type="similarity">
    <text evidence="1">Belongs to the strictosidine synthase family.</text>
</comment>
<dbReference type="GO" id="GO:0012505">
    <property type="term" value="C:endomembrane system"/>
    <property type="evidence" value="ECO:0007669"/>
    <property type="project" value="TreeGrafter"/>
</dbReference>
<feature type="signal peptide" evidence="4">
    <location>
        <begin position="1"/>
        <end position="21"/>
    </location>
</feature>
<dbReference type="Pfam" id="PF03088">
    <property type="entry name" value="Str_synth"/>
    <property type="match status" value="1"/>
</dbReference>
<reference evidence="6" key="1">
    <citation type="submission" date="2021-02" db="EMBL/GenBank/DDBJ databases">
        <title>First Annotated Genome of the Yellow-green Alga Tribonema minus.</title>
        <authorList>
            <person name="Mahan K.M."/>
        </authorList>
    </citation>
    <scope>NUCLEOTIDE SEQUENCE</scope>
    <source>
        <strain evidence="6">UTEX B ZZ1240</strain>
    </source>
</reference>
<keyword evidence="7" id="KW-1185">Reference proteome</keyword>
<dbReference type="AlphaFoldDB" id="A0A835YS31"/>
<evidence type="ECO:0000256" key="4">
    <source>
        <dbReference type="SAM" id="SignalP"/>
    </source>
</evidence>
<dbReference type="GO" id="GO:0016787">
    <property type="term" value="F:hydrolase activity"/>
    <property type="evidence" value="ECO:0007669"/>
    <property type="project" value="TreeGrafter"/>
</dbReference>
<evidence type="ECO:0000256" key="2">
    <source>
        <dbReference type="ARBA" id="ARBA00022553"/>
    </source>
</evidence>
<dbReference type="InterPro" id="IPR018119">
    <property type="entry name" value="Strictosidine_synth_cons-reg"/>
</dbReference>
<keyword evidence="3" id="KW-0325">Glycoprotein</keyword>
<dbReference type="PANTHER" id="PTHR10426">
    <property type="entry name" value="STRICTOSIDINE SYNTHASE-RELATED"/>
    <property type="match status" value="1"/>
</dbReference>